<feature type="domain" description="Serine/threonine specific protein phosphatases" evidence="2">
    <location>
        <begin position="168"/>
        <end position="173"/>
    </location>
</feature>
<reference evidence="3 4" key="1">
    <citation type="submission" date="2019-05" db="EMBL/GenBank/DDBJ databases">
        <title>The compact genome of Giardia muris reveals important steps in the evolution of intestinal protozoan parasites.</title>
        <authorList>
            <person name="Xu F."/>
            <person name="Jimenez-Gonzalez A."/>
            <person name="Einarsson E."/>
            <person name="Astvaldsson A."/>
            <person name="Peirasmaki D."/>
            <person name="Eckmann L."/>
            <person name="Andersson J.O."/>
            <person name="Svard S.G."/>
            <person name="Jerlstrom-Hultqvist J."/>
        </authorList>
    </citation>
    <scope>NUCLEOTIDE SEQUENCE [LARGE SCALE GENOMIC DNA]</scope>
    <source>
        <strain evidence="3 4">Roberts-Thomson</strain>
    </source>
</reference>
<comment type="caution">
    <text evidence="3">The sequence shown here is derived from an EMBL/GenBank/DDBJ whole genome shotgun (WGS) entry which is preliminary data.</text>
</comment>
<dbReference type="CDD" id="cd00144">
    <property type="entry name" value="MPP_PPP_family"/>
    <property type="match status" value="1"/>
</dbReference>
<name>A0A4Z1SWU2_GIAMU</name>
<dbReference type="EC" id="3.1.3.16" evidence="1"/>
<dbReference type="PANTHER" id="PTHR45673">
    <property type="entry name" value="SERINE/THREONINE-PROTEIN PHOSPHATASE 2B CATALYTIC SUBUNIT 1-RELATED"/>
    <property type="match status" value="1"/>
</dbReference>
<dbReference type="OrthoDB" id="442428at2759"/>
<dbReference type="PROSITE" id="PS00125">
    <property type="entry name" value="SER_THR_PHOSPHATASE"/>
    <property type="match status" value="1"/>
</dbReference>
<dbReference type="GO" id="GO:0097720">
    <property type="term" value="P:calcineurin-mediated signaling"/>
    <property type="evidence" value="ECO:0007669"/>
    <property type="project" value="InterPro"/>
</dbReference>
<dbReference type="VEuPathDB" id="GiardiaDB:GMRT_10998"/>
<dbReference type="Pfam" id="PF00149">
    <property type="entry name" value="Metallophos"/>
    <property type="match status" value="1"/>
</dbReference>
<dbReference type="Gene3D" id="3.60.21.10">
    <property type="match status" value="1"/>
</dbReference>
<keyword evidence="1" id="KW-0378">Hydrolase</keyword>
<dbReference type="Proteomes" id="UP000315496">
    <property type="component" value="Chromosome 1"/>
</dbReference>
<dbReference type="SUPFAM" id="SSF56300">
    <property type="entry name" value="Metallo-dependent phosphatases"/>
    <property type="match status" value="1"/>
</dbReference>
<evidence type="ECO:0000313" key="3">
    <source>
        <dbReference type="EMBL" id="TNJ29315.1"/>
    </source>
</evidence>
<proteinExistence type="inferred from homology"/>
<dbReference type="PRINTS" id="PR00114">
    <property type="entry name" value="STPHPHTASE"/>
</dbReference>
<evidence type="ECO:0000313" key="4">
    <source>
        <dbReference type="Proteomes" id="UP000315496"/>
    </source>
</evidence>
<comment type="catalytic activity">
    <reaction evidence="1">
        <text>O-phospho-L-threonyl-[protein] + H2O = L-threonyl-[protein] + phosphate</text>
        <dbReference type="Rhea" id="RHEA:47004"/>
        <dbReference type="Rhea" id="RHEA-COMP:11060"/>
        <dbReference type="Rhea" id="RHEA-COMP:11605"/>
        <dbReference type="ChEBI" id="CHEBI:15377"/>
        <dbReference type="ChEBI" id="CHEBI:30013"/>
        <dbReference type="ChEBI" id="CHEBI:43474"/>
        <dbReference type="ChEBI" id="CHEBI:61977"/>
        <dbReference type="EC" id="3.1.3.16"/>
    </reaction>
</comment>
<dbReference type="InterPro" id="IPR043360">
    <property type="entry name" value="PP2B"/>
</dbReference>
<sequence>MLNTFELGYLITRIALAARTAALYTASAVPTVDLHPIVDFESVRDAIKAVSLVLRREPNVIELTLNRLEPGVATLSKRVWTEVIATKGGPRIYVIGDLHGNFHALLTVLSEIGLLALRGNEYTLHPELFTDIKLIFVGDYIDRGSFAIEIVVVLSLLKIQYPDFIVLLRGNHETISTSLGNTTFKELMFKYGREHAHILYQDLIFFFHTLPLACVINSTILCLHGGIPGGPTDTIKTIADMDRMRDPVATRLNTDALYEPLQNLLWADYSDDSDASDDIVFNTSRGTSITYNNQALENFLKGSGLSTLIRGHDNVSNGHEANKEHTHYTVFSCPLYDDENDGTLLKLYRPNLDDIPQNYRPLNRLMSRETFIAVGVYRFKTNFYHDSMKYQPLMLSRITGLIPIVGSTSDDPERPQTEGSVPYTAVLNLDDCFLRFPTPTGAAQNVRIQGWDGYDTVHIHDVSLLVRLLGELCTHFGLSNYSIFSAFPDFYQWLVTPTGAPFHFRRHELASGHFYLVMDAATVCVPLALSQPIFSISLLHALTERAENDFEGALHALSHTSEYMKTLASKHAVFRLEDVFPL</sequence>
<dbReference type="SMART" id="SM00156">
    <property type="entry name" value="PP2Ac"/>
    <property type="match status" value="1"/>
</dbReference>
<comment type="similarity">
    <text evidence="1">Belongs to the PPP phosphatase family.</text>
</comment>
<dbReference type="InterPro" id="IPR029052">
    <property type="entry name" value="Metallo-depent_PP-like"/>
</dbReference>
<dbReference type="EMBL" id="VDLU01000001">
    <property type="protein sequence ID" value="TNJ29315.1"/>
    <property type="molecule type" value="Genomic_DNA"/>
</dbReference>
<dbReference type="InterPro" id="IPR004843">
    <property type="entry name" value="Calcineurin-like_PHP"/>
</dbReference>
<protein>
    <recommendedName>
        <fullName evidence="1">Serine/threonine-protein phosphatase</fullName>
        <ecNumber evidence="1">3.1.3.16</ecNumber>
    </recommendedName>
</protein>
<evidence type="ECO:0000256" key="1">
    <source>
        <dbReference type="RuleBase" id="RU004273"/>
    </source>
</evidence>
<dbReference type="AlphaFoldDB" id="A0A4Z1SWU2"/>
<keyword evidence="4" id="KW-1185">Reference proteome</keyword>
<organism evidence="3 4">
    <name type="scientific">Giardia muris</name>
    <dbReference type="NCBI Taxonomy" id="5742"/>
    <lineage>
        <taxon>Eukaryota</taxon>
        <taxon>Metamonada</taxon>
        <taxon>Diplomonadida</taxon>
        <taxon>Hexamitidae</taxon>
        <taxon>Giardiinae</taxon>
        <taxon>Giardia</taxon>
    </lineage>
</organism>
<accession>A0A4Z1SWU2</accession>
<gene>
    <name evidence="3" type="ORF">GMRT_10998</name>
</gene>
<dbReference type="InterPro" id="IPR006186">
    <property type="entry name" value="Ser/Thr-sp_prot-phosphatase"/>
</dbReference>
<dbReference type="GO" id="GO:0033192">
    <property type="term" value="F:calmodulin-dependent protein phosphatase activity"/>
    <property type="evidence" value="ECO:0007669"/>
    <property type="project" value="InterPro"/>
</dbReference>
<evidence type="ECO:0000259" key="2">
    <source>
        <dbReference type="PROSITE" id="PS00125"/>
    </source>
</evidence>